<dbReference type="InterPro" id="IPR002668">
    <property type="entry name" value="CNT_N_dom"/>
</dbReference>
<dbReference type="Pfam" id="PF07662">
    <property type="entry name" value="Nucleos_tra2_C"/>
    <property type="match status" value="1"/>
</dbReference>
<dbReference type="PANTHER" id="PTHR10590:SF4">
    <property type="entry name" value="SOLUTE CARRIER FAMILY 28 MEMBER 3"/>
    <property type="match status" value="1"/>
</dbReference>
<comment type="similarity">
    <text evidence="2">Belongs to the concentrative nucleoside transporter (CNT) (TC 2.A.41) family.</text>
</comment>
<sequence>MAEILRAGVGVALLLLAAWALAGCRRAFGWRLLGFGLLAQIALAALLTRIPAVERGFRWLAGGVEALQIAAATGAQFVFGYLAGGPSPFAVTNPAASTFVFGLQALPAILLVGALSALLWHWGPLRLLVRGSSWLFSRLFGVSGAVGVSTSACIFLGMIEAPLLIRPLLPRLSRGELFILMVDGLSVIGGSMMIVLGLLMERRLPGAFGHILAATLISTPMAIAMARAIVPPEPPGDGDGAAEAVALTSPYRSGLDAMVQGTLGAVKMAVNIAALLIAFIGTVALIDMMLANIVVGGAPLATGRILGWIFTPVAWAMGFPAGDVPAAAQLLGTKVALNEVIAYGKLVAMPADAVSAKGVLMLTYALGSFGNIGSVAILLGAMTAMAPERSADIVSLGLRALAAAFLTTCLSATIVGILHTLV</sequence>
<dbReference type="eggNOG" id="COG1972">
    <property type="taxonomic scope" value="Bacteria"/>
</dbReference>
<dbReference type="OrthoDB" id="9766455at2"/>
<keyword evidence="5 7" id="KW-1133">Transmembrane helix</keyword>
<feature type="domain" description="Concentrative nucleoside transporter C-terminal" evidence="9">
    <location>
        <begin position="210"/>
        <end position="416"/>
    </location>
</feature>
<dbReference type="PANTHER" id="PTHR10590">
    <property type="entry name" value="SODIUM/NUCLEOSIDE COTRANSPORTER"/>
    <property type="match status" value="1"/>
</dbReference>
<evidence type="ECO:0000256" key="1">
    <source>
        <dbReference type="ARBA" id="ARBA00004651"/>
    </source>
</evidence>
<dbReference type="GO" id="GO:0015293">
    <property type="term" value="F:symporter activity"/>
    <property type="evidence" value="ECO:0007669"/>
    <property type="project" value="TreeGrafter"/>
</dbReference>
<evidence type="ECO:0000256" key="7">
    <source>
        <dbReference type="SAM" id="Phobius"/>
    </source>
</evidence>
<evidence type="ECO:0000313" key="10">
    <source>
        <dbReference type="EMBL" id="AHE55807.1"/>
    </source>
</evidence>
<organism evidence="10 11">
    <name type="scientific">Sphingomonas sanxanigenens DSM 19645 = NX02</name>
    <dbReference type="NCBI Taxonomy" id="1123269"/>
    <lineage>
        <taxon>Bacteria</taxon>
        <taxon>Pseudomonadati</taxon>
        <taxon>Pseudomonadota</taxon>
        <taxon>Alphaproteobacteria</taxon>
        <taxon>Sphingomonadales</taxon>
        <taxon>Sphingomonadaceae</taxon>
        <taxon>Sphingomonas</taxon>
    </lineage>
</organism>
<feature type="transmembrane region" description="Helical" evidence="7">
    <location>
        <begin position="99"/>
        <end position="123"/>
    </location>
</feature>
<gene>
    <name evidence="10" type="ORF">NX02_20830</name>
</gene>
<protein>
    <recommendedName>
        <fullName evidence="12">Nucleoside:proton symporter</fullName>
    </recommendedName>
</protein>
<feature type="transmembrane region" description="Helical" evidence="7">
    <location>
        <begin position="211"/>
        <end position="230"/>
    </location>
</feature>
<dbReference type="KEGG" id="ssan:NX02_20830"/>
<name>W0AGY6_9SPHN</name>
<keyword evidence="6 7" id="KW-0472">Membrane</keyword>
<evidence type="ECO:0000256" key="4">
    <source>
        <dbReference type="ARBA" id="ARBA00022692"/>
    </source>
</evidence>
<feature type="transmembrane region" description="Helical" evidence="7">
    <location>
        <begin position="59"/>
        <end position="79"/>
    </location>
</feature>
<feature type="transmembrane region" description="Helical" evidence="7">
    <location>
        <begin position="359"/>
        <end position="384"/>
    </location>
</feature>
<dbReference type="AlphaFoldDB" id="W0AGY6"/>
<evidence type="ECO:0000256" key="3">
    <source>
        <dbReference type="ARBA" id="ARBA00022475"/>
    </source>
</evidence>
<reference evidence="10 11" key="1">
    <citation type="submission" date="2013-07" db="EMBL/GenBank/DDBJ databases">
        <title>Completed genome of Sphingomonas sanxanigenens NX02.</title>
        <authorList>
            <person name="Ma T."/>
            <person name="Huang H."/>
            <person name="Wu M."/>
            <person name="Li X."/>
            <person name="Li G."/>
        </authorList>
    </citation>
    <scope>NUCLEOTIDE SEQUENCE [LARGE SCALE GENOMIC DNA]</scope>
    <source>
        <strain evidence="10 11">NX02</strain>
    </source>
</reference>
<evidence type="ECO:0000259" key="8">
    <source>
        <dbReference type="Pfam" id="PF01773"/>
    </source>
</evidence>
<feature type="domain" description="Concentrative nucleoside transporter N-terminal" evidence="8">
    <location>
        <begin position="9"/>
        <end position="82"/>
    </location>
</feature>
<keyword evidence="11" id="KW-1185">Reference proteome</keyword>
<evidence type="ECO:0000313" key="11">
    <source>
        <dbReference type="Proteomes" id="UP000018851"/>
    </source>
</evidence>
<dbReference type="InterPro" id="IPR008276">
    <property type="entry name" value="C_nuclsd_transpt"/>
</dbReference>
<dbReference type="EMBL" id="CP006644">
    <property type="protein sequence ID" value="AHE55807.1"/>
    <property type="molecule type" value="Genomic_DNA"/>
</dbReference>
<dbReference type="RefSeq" id="WP_025293966.1">
    <property type="nucleotide sequence ID" value="NZ_CP006644.1"/>
</dbReference>
<dbReference type="Pfam" id="PF01773">
    <property type="entry name" value="Nucleos_tra2_N"/>
    <property type="match status" value="1"/>
</dbReference>
<evidence type="ECO:0000256" key="6">
    <source>
        <dbReference type="ARBA" id="ARBA00023136"/>
    </source>
</evidence>
<dbReference type="InterPro" id="IPR011657">
    <property type="entry name" value="CNT_C_dom"/>
</dbReference>
<feature type="transmembrane region" description="Helical" evidence="7">
    <location>
        <begin position="396"/>
        <end position="418"/>
    </location>
</feature>
<feature type="transmembrane region" description="Helical" evidence="7">
    <location>
        <begin position="135"/>
        <end position="157"/>
    </location>
</feature>
<dbReference type="STRING" id="1123269.NX02_20830"/>
<dbReference type="PATRIC" id="fig|1123269.5.peg.4075"/>
<dbReference type="PROSITE" id="PS51257">
    <property type="entry name" value="PROKAR_LIPOPROTEIN"/>
    <property type="match status" value="1"/>
</dbReference>
<accession>W0AGY6</accession>
<evidence type="ECO:0008006" key="12">
    <source>
        <dbReference type="Google" id="ProtNLM"/>
    </source>
</evidence>
<evidence type="ECO:0000256" key="5">
    <source>
        <dbReference type="ARBA" id="ARBA00022989"/>
    </source>
</evidence>
<dbReference type="Proteomes" id="UP000018851">
    <property type="component" value="Chromosome"/>
</dbReference>
<keyword evidence="3" id="KW-1003">Cell membrane</keyword>
<feature type="transmembrane region" description="Helical" evidence="7">
    <location>
        <begin position="293"/>
        <end position="315"/>
    </location>
</feature>
<dbReference type="GO" id="GO:0005886">
    <property type="term" value="C:plasma membrane"/>
    <property type="evidence" value="ECO:0007669"/>
    <property type="project" value="UniProtKB-SubCell"/>
</dbReference>
<feature type="transmembrane region" description="Helical" evidence="7">
    <location>
        <begin position="268"/>
        <end position="286"/>
    </location>
</feature>
<evidence type="ECO:0000259" key="9">
    <source>
        <dbReference type="Pfam" id="PF07662"/>
    </source>
</evidence>
<feature type="transmembrane region" description="Helical" evidence="7">
    <location>
        <begin position="177"/>
        <end position="199"/>
    </location>
</feature>
<keyword evidence="4 7" id="KW-0812">Transmembrane</keyword>
<feature type="transmembrane region" description="Helical" evidence="7">
    <location>
        <begin position="32"/>
        <end position="52"/>
    </location>
</feature>
<dbReference type="HOGENOM" id="CLU_016813_4_2_5"/>
<proteinExistence type="inferred from homology"/>
<dbReference type="GO" id="GO:0005337">
    <property type="term" value="F:nucleoside transmembrane transporter activity"/>
    <property type="evidence" value="ECO:0007669"/>
    <property type="project" value="InterPro"/>
</dbReference>
<evidence type="ECO:0000256" key="2">
    <source>
        <dbReference type="ARBA" id="ARBA00009033"/>
    </source>
</evidence>
<comment type="subcellular location">
    <subcellularLocation>
        <location evidence="1">Cell membrane</location>
        <topology evidence="1">Multi-pass membrane protein</topology>
    </subcellularLocation>
</comment>